<dbReference type="OrthoDB" id="1489832at2"/>
<proteinExistence type="predicted"/>
<keyword evidence="1" id="KW-0812">Transmembrane</keyword>
<protein>
    <submittedName>
        <fullName evidence="2">Uncharacterized protein</fullName>
    </submittedName>
</protein>
<evidence type="ECO:0000313" key="3">
    <source>
        <dbReference type="Proteomes" id="UP000032544"/>
    </source>
</evidence>
<keyword evidence="1" id="KW-0472">Membrane</keyword>
<gene>
    <name evidence="2" type="ORF">LH29_15635</name>
</gene>
<dbReference type="EMBL" id="JRHC01000004">
    <property type="protein sequence ID" value="KJF42850.1"/>
    <property type="molecule type" value="Genomic_DNA"/>
</dbReference>
<comment type="caution">
    <text evidence="2">The sequence shown here is derived from an EMBL/GenBank/DDBJ whole genome shotgun (WGS) entry which is preliminary data.</text>
</comment>
<evidence type="ECO:0000256" key="1">
    <source>
        <dbReference type="SAM" id="Phobius"/>
    </source>
</evidence>
<keyword evidence="1" id="KW-1133">Transmembrane helix</keyword>
<accession>A0A0D8J7A9</accession>
<dbReference type="Proteomes" id="UP000032544">
    <property type="component" value="Unassembled WGS sequence"/>
</dbReference>
<name>A0A0D8J7A9_9BACT</name>
<sequence>MNLIFVIVIVVVLLIIGFRIFVKRMMKESPYYHTKRMLEKKLSSLDDTDWKGKQEVNLKLCWINSLKSYHMSVTHGDNKEETVRYTLNNLTEDDIEFPEELDLEDFSHFDFTYKIGQDFKKVIDECGYELMKPYYILPYPFDYIDKSFGFLIRFFKNDNEIFSSKEKEIYLDDLDRVSSNLTFFVDTGSDDISKDGNTSIKDSRKYKSWMNE</sequence>
<evidence type="ECO:0000313" key="2">
    <source>
        <dbReference type="EMBL" id="KJF42850.1"/>
    </source>
</evidence>
<reference evidence="2 3" key="1">
    <citation type="submission" date="2014-09" db="EMBL/GenBank/DDBJ databases">
        <title>Draft Genome Sequence of Draconibacterium sp. JN14CK-3.</title>
        <authorList>
            <person name="Dong C."/>
            <person name="Lai Q."/>
            <person name="Shao Z."/>
        </authorList>
    </citation>
    <scope>NUCLEOTIDE SEQUENCE [LARGE SCALE GENOMIC DNA]</scope>
    <source>
        <strain evidence="2 3">JN14CK-3</strain>
    </source>
</reference>
<organism evidence="2 3">
    <name type="scientific">Draconibacterium sediminis</name>
    <dbReference type="NCBI Taxonomy" id="1544798"/>
    <lineage>
        <taxon>Bacteria</taxon>
        <taxon>Pseudomonadati</taxon>
        <taxon>Bacteroidota</taxon>
        <taxon>Bacteroidia</taxon>
        <taxon>Marinilabiliales</taxon>
        <taxon>Prolixibacteraceae</taxon>
        <taxon>Draconibacterium</taxon>
    </lineage>
</organism>
<dbReference type="AlphaFoldDB" id="A0A0D8J7A9"/>
<keyword evidence="3" id="KW-1185">Reference proteome</keyword>
<dbReference type="RefSeq" id="WP_045031258.1">
    <property type="nucleotide sequence ID" value="NZ_JRHC01000004.1"/>
</dbReference>
<feature type="transmembrane region" description="Helical" evidence="1">
    <location>
        <begin position="6"/>
        <end position="22"/>
    </location>
</feature>